<organism evidence="3">
    <name type="scientific">Melampsora larici-populina (strain 98AG31 / pathotype 3-4-7)</name>
    <name type="common">Poplar leaf rust fungus</name>
    <dbReference type="NCBI Taxonomy" id="747676"/>
    <lineage>
        <taxon>Eukaryota</taxon>
        <taxon>Fungi</taxon>
        <taxon>Dikarya</taxon>
        <taxon>Basidiomycota</taxon>
        <taxon>Pucciniomycotina</taxon>
        <taxon>Pucciniomycetes</taxon>
        <taxon>Pucciniales</taxon>
        <taxon>Melampsoraceae</taxon>
        <taxon>Melampsora</taxon>
    </lineage>
</organism>
<dbReference type="EMBL" id="GL883136">
    <property type="protein sequence ID" value="EGG01741.1"/>
    <property type="molecule type" value="Genomic_DNA"/>
</dbReference>
<feature type="region of interest" description="Disordered" evidence="1">
    <location>
        <begin position="81"/>
        <end position="119"/>
    </location>
</feature>
<dbReference type="KEGG" id="mlr:MELLADRAFT_110763"/>
<evidence type="ECO:0000313" key="2">
    <source>
        <dbReference type="EMBL" id="EGG01741.1"/>
    </source>
</evidence>
<dbReference type="GeneID" id="18924186"/>
<evidence type="ECO:0000256" key="1">
    <source>
        <dbReference type="SAM" id="MobiDB-lite"/>
    </source>
</evidence>
<accession>F4S0W2</accession>
<name>F4S0W2_MELLP</name>
<dbReference type="Proteomes" id="UP000001072">
    <property type="component" value="Unassembled WGS sequence"/>
</dbReference>
<dbReference type="RefSeq" id="XP_007415086.1">
    <property type="nucleotide sequence ID" value="XM_007415024.1"/>
</dbReference>
<feature type="compositionally biased region" description="Basic residues" evidence="1">
    <location>
        <begin position="83"/>
        <end position="100"/>
    </location>
</feature>
<dbReference type="AlphaFoldDB" id="F4S0W2"/>
<gene>
    <name evidence="2" type="ORF">MELLADRAFT_110763</name>
</gene>
<evidence type="ECO:0000313" key="3">
    <source>
        <dbReference type="Proteomes" id="UP000001072"/>
    </source>
</evidence>
<sequence>MPPKPRASRKLPSSNRITRKQATDSRPEDNTDEPAVVALSKKRKNRPVEPDEEEGSEEALEEIDVSGKRSRTRLLELLDNHITKKKARHSKKKTAKKRPRSGVVENKHVTVRSPEVTSDTIPSTKVNYNKFDKHELVEILRDVGIDASGMEKDRLVETCGFYIDLSGSTGDIIVDEPSDTFIPSLDTGDLAETLQVSRASTIAQSVLAFPNPDPRSSLVRPSFNGVVRRLSGGGKERSANSANAMIHLNSTSRQQRPSPSPHEAMMMPNFKQPFSHMALRKALTNPYINAEITRDDSHKNRGFRNKMKEISRECESHIGEHTLLINEIKSSERKKTPHWEKSYDFSEGA</sequence>
<protein>
    <submittedName>
        <fullName evidence="2">Uncharacterized protein</fullName>
    </submittedName>
</protein>
<dbReference type="InParanoid" id="F4S0W2"/>
<keyword evidence="3" id="KW-1185">Reference proteome</keyword>
<proteinExistence type="predicted"/>
<feature type="compositionally biased region" description="Acidic residues" evidence="1">
    <location>
        <begin position="50"/>
        <end position="64"/>
    </location>
</feature>
<dbReference type="VEuPathDB" id="FungiDB:MELLADRAFT_110763"/>
<reference evidence="3" key="1">
    <citation type="journal article" date="2011" name="Proc. Natl. Acad. Sci. U.S.A.">
        <title>Obligate biotrophy features unraveled by the genomic analysis of rust fungi.</title>
        <authorList>
            <person name="Duplessis S."/>
            <person name="Cuomo C.A."/>
            <person name="Lin Y.-C."/>
            <person name="Aerts A."/>
            <person name="Tisserant E."/>
            <person name="Veneault-Fourrey C."/>
            <person name="Joly D.L."/>
            <person name="Hacquard S."/>
            <person name="Amselem J."/>
            <person name="Cantarel B.L."/>
            <person name="Chiu R."/>
            <person name="Coutinho P.M."/>
            <person name="Feau N."/>
            <person name="Field M."/>
            <person name="Frey P."/>
            <person name="Gelhaye E."/>
            <person name="Goldberg J."/>
            <person name="Grabherr M.G."/>
            <person name="Kodira C.D."/>
            <person name="Kohler A."/>
            <person name="Kuees U."/>
            <person name="Lindquist E.A."/>
            <person name="Lucas S.M."/>
            <person name="Mago R."/>
            <person name="Mauceli E."/>
            <person name="Morin E."/>
            <person name="Murat C."/>
            <person name="Pangilinan J.L."/>
            <person name="Park R."/>
            <person name="Pearson M."/>
            <person name="Quesneville H."/>
            <person name="Rouhier N."/>
            <person name="Sakthikumar S."/>
            <person name="Salamov A.A."/>
            <person name="Schmutz J."/>
            <person name="Selles B."/>
            <person name="Shapiro H."/>
            <person name="Tanguay P."/>
            <person name="Tuskan G.A."/>
            <person name="Henrissat B."/>
            <person name="Van de Peer Y."/>
            <person name="Rouze P."/>
            <person name="Ellis J.G."/>
            <person name="Dodds P.N."/>
            <person name="Schein J.E."/>
            <person name="Zhong S."/>
            <person name="Hamelin R.C."/>
            <person name="Grigoriev I.V."/>
            <person name="Szabo L.J."/>
            <person name="Martin F."/>
        </authorList>
    </citation>
    <scope>NUCLEOTIDE SEQUENCE [LARGE SCALE GENOMIC DNA]</scope>
    <source>
        <strain evidence="3">98AG31 / pathotype 3-4-7</strain>
    </source>
</reference>
<feature type="region of interest" description="Disordered" evidence="1">
    <location>
        <begin position="1"/>
        <end position="66"/>
    </location>
</feature>
<dbReference type="HOGENOM" id="CLU_794714_0_0_1"/>